<sequence length="37" mass="4415">MQTKMEESRGKRRRKVIKKKTTKSNNCVQIQQRPGQI</sequence>
<feature type="compositionally biased region" description="Polar residues" evidence="1">
    <location>
        <begin position="24"/>
        <end position="37"/>
    </location>
</feature>
<evidence type="ECO:0000256" key="1">
    <source>
        <dbReference type="SAM" id="MobiDB-lite"/>
    </source>
</evidence>
<dbReference type="EMBL" id="GGEC01015684">
    <property type="protein sequence ID" value="MBW96167.1"/>
    <property type="molecule type" value="Transcribed_RNA"/>
</dbReference>
<feature type="compositionally biased region" description="Basic residues" evidence="1">
    <location>
        <begin position="10"/>
        <end position="22"/>
    </location>
</feature>
<dbReference type="AlphaFoldDB" id="A0A2P2JRR5"/>
<evidence type="ECO:0000313" key="2">
    <source>
        <dbReference type="EMBL" id="MBW96167.1"/>
    </source>
</evidence>
<organism evidence="2">
    <name type="scientific">Rhizophora mucronata</name>
    <name type="common">Asiatic mangrove</name>
    <dbReference type="NCBI Taxonomy" id="61149"/>
    <lineage>
        <taxon>Eukaryota</taxon>
        <taxon>Viridiplantae</taxon>
        <taxon>Streptophyta</taxon>
        <taxon>Embryophyta</taxon>
        <taxon>Tracheophyta</taxon>
        <taxon>Spermatophyta</taxon>
        <taxon>Magnoliopsida</taxon>
        <taxon>eudicotyledons</taxon>
        <taxon>Gunneridae</taxon>
        <taxon>Pentapetalae</taxon>
        <taxon>rosids</taxon>
        <taxon>fabids</taxon>
        <taxon>Malpighiales</taxon>
        <taxon>Rhizophoraceae</taxon>
        <taxon>Rhizophora</taxon>
    </lineage>
</organism>
<accession>A0A2P2JRR5</accession>
<proteinExistence type="predicted"/>
<feature type="region of interest" description="Disordered" evidence="1">
    <location>
        <begin position="1"/>
        <end position="37"/>
    </location>
</feature>
<reference evidence="2" key="1">
    <citation type="submission" date="2018-02" db="EMBL/GenBank/DDBJ databases">
        <title>Rhizophora mucronata_Transcriptome.</title>
        <authorList>
            <person name="Meera S.P."/>
            <person name="Sreeshan A."/>
            <person name="Augustine A."/>
        </authorList>
    </citation>
    <scope>NUCLEOTIDE SEQUENCE</scope>
    <source>
        <tissue evidence="2">Leaf</tissue>
    </source>
</reference>
<protein>
    <submittedName>
        <fullName evidence="2">Uncharacterized protein</fullName>
    </submittedName>
</protein>
<name>A0A2P2JRR5_RHIMU</name>